<dbReference type="InterPro" id="IPR050979">
    <property type="entry name" value="LD-transpeptidase"/>
</dbReference>
<feature type="active site" description="Proton donor/acceptor" evidence="6">
    <location>
        <position position="186"/>
    </location>
</feature>
<protein>
    <submittedName>
        <fullName evidence="8">L,D-transpeptidase</fullName>
    </submittedName>
</protein>
<proteinExistence type="predicted"/>
<dbReference type="EMBL" id="VGIR01000082">
    <property type="protein sequence ID" value="MBM3332393.1"/>
    <property type="molecule type" value="Genomic_DNA"/>
</dbReference>
<keyword evidence="3 6" id="KW-0133">Cell shape</keyword>
<reference evidence="8" key="1">
    <citation type="submission" date="2019-03" db="EMBL/GenBank/DDBJ databases">
        <title>Lake Tanganyika Metagenome-Assembled Genomes (MAGs).</title>
        <authorList>
            <person name="Tran P."/>
        </authorList>
    </citation>
    <scope>NUCLEOTIDE SEQUENCE</scope>
    <source>
        <strain evidence="8">K_DeepCast_150m_m2_040</strain>
    </source>
</reference>
<feature type="active site" description="Nucleophile" evidence="6">
    <location>
        <position position="202"/>
    </location>
</feature>
<dbReference type="GO" id="GO:0018104">
    <property type="term" value="P:peptidoglycan-protein cross-linking"/>
    <property type="evidence" value="ECO:0007669"/>
    <property type="project" value="TreeGrafter"/>
</dbReference>
<comment type="caution">
    <text evidence="8">The sequence shown here is derived from an EMBL/GenBank/DDBJ whole genome shotgun (WGS) entry which is preliminary data.</text>
</comment>
<dbReference type="InterPro" id="IPR005490">
    <property type="entry name" value="LD_TPept_cat_dom"/>
</dbReference>
<dbReference type="GO" id="GO:0071972">
    <property type="term" value="F:peptidoglycan L,D-transpeptidase activity"/>
    <property type="evidence" value="ECO:0007669"/>
    <property type="project" value="TreeGrafter"/>
</dbReference>
<dbReference type="GO" id="GO:0016740">
    <property type="term" value="F:transferase activity"/>
    <property type="evidence" value="ECO:0007669"/>
    <property type="project" value="UniProtKB-KW"/>
</dbReference>
<dbReference type="InterPro" id="IPR038063">
    <property type="entry name" value="Transpep_catalytic_dom"/>
</dbReference>
<evidence type="ECO:0000256" key="2">
    <source>
        <dbReference type="ARBA" id="ARBA00022679"/>
    </source>
</evidence>
<evidence type="ECO:0000313" key="9">
    <source>
        <dbReference type="Proteomes" id="UP000779900"/>
    </source>
</evidence>
<dbReference type="Gene3D" id="2.40.440.10">
    <property type="entry name" value="L,D-transpeptidase catalytic domain-like"/>
    <property type="match status" value="1"/>
</dbReference>
<dbReference type="CDD" id="cd16913">
    <property type="entry name" value="YkuD_like"/>
    <property type="match status" value="1"/>
</dbReference>
<organism evidence="8 9">
    <name type="scientific">candidate division WOR-3 bacterium</name>
    <dbReference type="NCBI Taxonomy" id="2052148"/>
    <lineage>
        <taxon>Bacteria</taxon>
        <taxon>Bacteria division WOR-3</taxon>
    </lineage>
</organism>
<evidence type="ECO:0000256" key="1">
    <source>
        <dbReference type="ARBA" id="ARBA00004752"/>
    </source>
</evidence>
<keyword evidence="5 6" id="KW-0961">Cell wall biogenesis/degradation</keyword>
<evidence type="ECO:0000256" key="5">
    <source>
        <dbReference type="ARBA" id="ARBA00023316"/>
    </source>
</evidence>
<dbReference type="PROSITE" id="PS52029">
    <property type="entry name" value="LD_TPASE"/>
    <property type="match status" value="1"/>
</dbReference>
<evidence type="ECO:0000256" key="3">
    <source>
        <dbReference type="ARBA" id="ARBA00022960"/>
    </source>
</evidence>
<dbReference type="GO" id="GO:0008360">
    <property type="term" value="P:regulation of cell shape"/>
    <property type="evidence" value="ECO:0007669"/>
    <property type="project" value="UniProtKB-UniRule"/>
</dbReference>
<evidence type="ECO:0000256" key="4">
    <source>
        <dbReference type="ARBA" id="ARBA00022984"/>
    </source>
</evidence>
<evidence type="ECO:0000313" key="8">
    <source>
        <dbReference type="EMBL" id="MBM3332393.1"/>
    </source>
</evidence>
<dbReference type="Pfam" id="PF03734">
    <property type="entry name" value="YkuD"/>
    <property type="match status" value="1"/>
</dbReference>
<dbReference type="AlphaFoldDB" id="A0A937XIM4"/>
<accession>A0A937XIM4</accession>
<name>A0A937XIM4_UNCW3</name>
<sequence length="226" mass="25244">MSPVKSIGIILLSALVMLWSEVYFPVKDSIGLDIFRLAYRMYKTRAETVVMRLELPKLGPEIEALNSSVKQLAEQFATAFTSELYVVVNPNGNRLSLLRGQKVVLEAAISTGKNTTLRHGSRTWVFQTPRGIMSVIRKKKDPVWLKPDWAFLETGESIPAWNSPLRREKGVLGAFLLDLGGGVMIHGTPQEHLLGRSVTHGCIRVGYEDLKVLYDSVEVGTKVFIF</sequence>
<evidence type="ECO:0000259" key="7">
    <source>
        <dbReference type="PROSITE" id="PS52029"/>
    </source>
</evidence>
<dbReference type="GO" id="GO:0005576">
    <property type="term" value="C:extracellular region"/>
    <property type="evidence" value="ECO:0007669"/>
    <property type="project" value="TreeGrafter"/>
</dbReference>
<dbReference type="SUPFAM" id="SSF141523">
    <property type="entry name" value="L,D-transpeptidase catalytic domain-like"/>
    <property type="match status" value="1"/>
</dbReference>
<dbReference type="GO" id="GO:0071555">
    <property type="term" value="P:cell wall organization"/>
    <property type="evidence" value="ECO:0007669"/>
    <property type="project" value="UniProtKB-UniRule"/>
</dbReference>
<evidence type="ECO:0000256" key="6">
    <source>
        <dbReference type="PROSITE-ProRule" id="PRU01373"/>
    </source>
</evidence>
<dbReference type="PANTHER" id="PTHR30582">
    <property type="entry name" value="L,D-TRANSPEPTIDASE"/>
    <property type="match status" value="1"/>
</dbReference>
<keyword evidence="4 6" id="KW-0573">Peptidoglycan synthesis</keyword>
<comment type="pathway">
    <text evidence="1 6">Cell wall biogenesis; peptidoglycan biosynthesis.</text>
</comment>
<gene>
    <name evidence="8" type="ORF">FJY68_11200</name>
</gene>
<dbReference type="Proteomes" id="UP000779900">
    <property type="component" value="Unassembled WGS sequence"/>
</dbReference>
<feature type="domain" description="L,D-TPase catalytic" evidence="7">
    <location>
        <begin position="84"/>
        <end position="226"/>
    </location>
</feature>
<keyword evidence="2" id="KW-0808">Transferase</keyword>